<dbReference type="GO" id="GO:0005730">
    <property type="term" value="C:nucleolus"/>
    <property type="evidence" value="ECO:0007669"/>
    <property type="project" value="TreeGrafter"/>
</dbReference>
<evidence type="ECO:0000313" key="6">
    <source>
        <dbReference type="Proteomes" id="UP000650833"/>
    </source>
</evidence>
<dbReference type="InterPro" id="IPR000504">
    <property type="entry name" value="RRM_dom"/>
</dbReference>
<keyword evidence="1 2" id="KW-0694">RNA-binding</keyword>
<dbReference type="Pfam" id="PF00076">
    <property type="entry name" value="RRM_1"/>
    <property type="match status" value="1"/>
</dbReference>
<feature type="compositionally biased region" description="Basic and acidic residues" evidence="3">
    <location>
        <begin position="184"/>
        <end position="203"/>
    </location>
</feature>
<dbReference type="PANTHER" id="PTHR23236">
    <property type="entry name" value="EUKARYOTIC TRANSLATION INITIATION FACTOR 4B/4H"/>
    <property type="match status" value="1"/>
</dbReference>
<evidence type="ECO:0000256" key="3">
    <source>
        <dbReference type="SAM" id="MobiDB-lite"/>
    </source>
</evidence>
<feature type="region of interest" description="Disordered" evidence="3">
    <location>
        <begin position="1"/>
        <end position="107"/>
    </location>
</feature>
<reference evidence="5" key="1">
    <citation type="submission" date="2020-12" db="EMBL/GenBank/DDBJ databases">
        <title>Metabolic potential, ecology and presence of endohyphal bacteria is reflected in genomic diversity of Mucoromycotina.</title>
        <authorList>
            <person name="Muszewska A."/>
            <person name="Okrasinska A."/>
            <person name="Steczkiewicz K."/>
            <person name="Drgas O."/>
            <person name="Orlowska M."/>
            <person name="Perlinska-Lenart U."/>
            <person name="Aleksandrzak-Piekarczyk T."/>
            <person name="Szatraj K."/>
            <person name="Zielenkiewicz U."/>
            <person name="Pilsyk S."/>
            <person name="Malc E."/>
            <person name="Mieczkowski P."/>
            <person name="Kruszewska J.S."/>
            <person name="Biernat P."/>
            <person name="Pawlowska J."/>
        </authorList>
    </citation>
    <scope>NUCLEOTIDE SEQUENCE</scope>
    <source>
        <strain evidence="5">CBS 226.32</strain>
    </source>
</reference>
<protein>
    <recommendedName>
        <fullName evidence="4">RRM domain-containing protein</fullName>
    </recommendedName>
</protein>
<feature type="region of interest" description="Disordered" evidence="3">
    <location>
        <begin position="176"/>
        <end position="309"/>
    </location>
</feature>
<dbReference type="GO" id="GO:0003723">
    <property type="term" value="F:RNA binding"/>
    <property type="evidence" value="ECO:0007669"/>
    <property type="project" value="UniProtKB-UniRule"/>
</dbReference>
<sequence length="309" mass="33883">MSLSDFLADDTTGNSSWADDVADLPSAPAGKEDRSDSYASRGFSGDRGGDRGFGGDRSYGGGDRSFGGDRGNDRYERNDRGGERGGFEQRERSFAPRAPVDLPTQPPYTAHVANLSFDATDDDLTDLFNNLKISKIRLVKDRETERSKGFGYVEFEDLDSLKGALELSGESVQGRNIRVNIAEPPRDGERVRQPDRTDVDSWRRTGPIDLPEAPRREFREGGRGGFGGRGGRGDSSWGHSDRDSFGSRDRPSERPRLNLKPRTVDAAASSAPKSTSSKPDPFGGAKPVDTDKALHDLEKKHDESKKDEE</sequence>
<feature type="compositionally biased region" description="Basic and acidic residues" evidence="3">
    <location>
        <begin position="239"/>
        <end position="256"/>
    </location>
</feature>
<feature type="compositionally biased region" description="Basic and acidic residues" evidence="3">
    <location>
        <begin position="288"/>
        <end position="309"/>
    </location>
</feature>
<proteinExistence type="predicted"/>
<organism evidence="5 6">
    <name type="scientific">Mucor plumbeus</name>
    <dbReference type="NCBI Taxonomy" id="97098"/>
    <lineage>
        <taxon>Eukaryota</taxon>
        <taxon>Fungi</taxon>
        <taxon>Fungi incertae sedis</taxon>
        <taxon>Mucoromycota</taxon>
        <taxon>Mucoromycotina</taxon>
        <taxon>Mucoromycetes</taxon>
        <taxon>Mucorales</taxon>
        <taxon>Mucorineae</taxon>
        <taxon>Mucoraceae</taxon>
        <taxon>Mucor</taxon>
    </lineage>
</organism>
<dbReference type="AlphaFoldDB" id="A0A8H7QP53"/>
<keyword evidence="6" id="KW-1185">Reference proteome</keyword>
<feature type="compositionally biased region" description="Gly residues" evidence="3">
    <location>
        <begin position="55"/>
        <end position="65"/>
    </location>
</feature>
<dbReference type="InterPro" id="IPR012677">
    <property type="entry name" value="Nucleotide-bd_a/b_plait_sf"/>
</dbReference>
<feature type="compositionally biased region" description="Basic and acidic residues" evidence="3">
    <location>
        <begin position="212"/>
        <end position="222"/>
    </location>
</feature>
<evidence type="ECO:0000259" key="4">
    <source>
        <dbReference type="PROSITE" id="PS50102"/>
    </source>
</evidence>
<dbReference type="SUPFAM" id="SSF54928">
    <property type="entry name" value="RNA-binding domain, RBD"/>
    <property type="match status" value="1"/>
</dbReference>
<dbReference type="OrthoDB" id="48651at2759"/>
<dbReference type="InterPro" id="IPR035979">
    <property type="entry name" value="RBD_domain_sf"/>
</dbReference>
<evidence type="ECO:0000313" key="5">
    <source>
        <dbReference type="EMBL" id="KAG2196218.1"/>
    </source>
</evidence>
<feature type="compositionally biased region" description="Low complexity" evidence="3">
    <location>
        <begin position="266"/>
        <end position="279"/>
    </location>
</feature>
<gene>
    <name evidence="5" type="ORF">INT46_001715</name>
</gene>
<accession>A0A8H7QP53</accession>
<dbReference type="Proteomes" id="UP000650833">
    <property type="component" value="Unassembled WGS sequence"/>
</dbReference>
<dbReference type="SMART" id="SM00360">
    <property type="entry name" value="RRM"/>
    <property type="match status" value="1"/>
</dbReference>
<dbReference type="EMBL" id="JAEPRC010000487">
    <property type="protein sequence ID" value="KAG2196218.1"/>
    <property type="molecule type" value="Genomic_DNA"/>
</dbReference>
<dbReference type="PANTHER" id="PTHR23236:SF11">
    <property type="entry name" value="EUKARYOTIC TRANSLATION INITIATION FACTOR 4H"/>
    <property type="match status" value="1"/>
</dbReference>
<dbReference type="Gene3D" id="3.30.70.330">
    <property type="match status" value="1"/>
</dbReference>
<comment type="caution">
    <text evidence="5">The sequence shown here is derived from an EMBL/GenBank/DDBJ whole genome shotgun (WGS) entry which is preliminary data.</text>
</comment>
<evidence type="ECO:0000256" key="2">
    <source>
        <dbReference type="PROSITE-ProRule" id="PRU00176"/>
    </source>
</evidence>
<feature type="domain" description="RRM" evidence="4">
    <location>
        <begin position="108"/>
        <end position="184"/>
    </location>
</feature>
<evidence type="ECO:0000256" key="1">
    <source>
        <dbReference type="ARBA" id="ARBA00022884"/>
    </source>
</evidence>
<dbReference type="PROSITE" id="PS50102">
    <property type="entry name" value="RRM"/>
    <property type="match status" value="1"/>
</dbReference>
<name>A0A8H7QP53_9FUNG</name>
<feature type="compositionally biased region" description="Basic and acidic residues" evidence="3">
    <location>
        <begin position="66"/>
        <end position="94"/>
    </location>
</feature>